<dbReference type="InterPro" id="IPR004045">
    <property type="entry name" value="Glutathione_S-Trfase_N"/>
</dbReference>
<evidence type="ECO:0000256" key="1">
    <source>
        <dbReference type="PIRSR" id="PIRSR015753-1"/>
    </source>
</evidence>
<dbReference type="SUPFAM" id="SSF47616">
    <property type="entry name" value="GST C-terminal domain-like"/>
    <property type="match status" value="1"/>
</dbReference>
<dbReference type="InterPro" id="IPR016639">
    <property type="entry name" value="GST_Omega/GSH"/>
</dbReference>
<keyword evidence="5" id="KW-0808">Transferase</keyword>
<feature type="active site" description="Nucleophile" evidence="1">
    <location>
        <position position="63"/>
    </location>
</feature>
<name>A0A0A2AC49_PROMR</name>
<dbReference type="InterPro" id="IPR047047">
    <property type="entry name" value="GST_Omega-like_C"/>
</dbReference>
<dbReference type="Pfam" id="PF13410">
    <property type="entry name" value="GST_C_2"/>
    <property type="match status" value="1"/>
</dbReference>
<evidence type="ECO:0000256" key="2">
    <source>
        <dbReference type="PIRSR" id="PIRSR015753-2"/>
    </source>
</evidence>
<feature type="site" description="Lowers pKa of active site Cys" evidence="3">
    <location>
        <position position="244"/>
    </location>
</feature>
<dbReference type="Gene3D" id="1.20.1050.10">
    <property type="match status" value="1"/>
</dbReference>
<dbReference type="RefSeq" id="WP_032526570.1">
    <property type="nucleotide sequence ID" value="NZ_CP138951.1"/>
</dbReference>
<comment type="caution">
    <text evidence="5">The sequence shown here is derived from an EMBL/GenBank/DDBJ whole genome shotgun (WGS) entry which is preliminary data.</text>
</comment>
<gene>
    <name evidence="5" type="ORF">EU96_0803</name>
</gene>
<dbReference type="Gene3D" id="3.40.30.10">
    <property type="entry name" value="Glutaredoxin"/>
    <property type="match status" value="1"/>
</dbReference>
<dbReference type="GO" id="GO:0005737">
    <property type="term" value="C:cytoplasm"/>
    <property type="evidence" value="ECO:0007669"/>
    <property type="project" value="TreeGrafter"/>
</dbReference>
<organism evidence="5 6">
    <name type="scientific">Prochlorococcus marinus str. MIT 9302</name>
    <dbReference type="NCBI Taxonomy" id="74545"/>
    <lineage>
        <taxon>Bacteria</taxon>
        <taxon>Bacillati</taxon>
        <taxon>Cyanobacteriota</taxon>
        <taxon>Cyanophyceae</taxon>
        <taxon>Synechococcales</taxon>
        <taxon>Prochlorococcaceae</taxon>
        <taxon>Prochlorococcus</taxon>
    </lineage>
</organism>
<reference evidence="6" key="1">
    <citation type="journal article" date="2014" name="Sci. Data">
        <title>Genomes of diverse isolates of the marine cyanobacterium Prochlorococcus.</title>
        <authorList>
            <person name="Biller S."/>
            <person name="Berube P."/>
            <person name="Thompson J."/>
            <person name="Kelly L."/>
            <person name="Roggensack S."/>
            <person name="Awad L."/>
            <person name="Roache-Johnson K."/>
            <person name="Ding H."/>
            <person name="Giovannoni S.J."/>
            <person name="Moore L.R."/>
            <person name="Chisholm S.W."/>
        </authorList>
    </citation>
    <scope>NUCLEOTIDE SEQUENCE [LARGE SCALE GENOMIC DNA]</scope>
    <source>
        <strain evidence="6">MIT 9302</strain>
    </source>
</reference>
<dbReference type="PIRSF" id="PIRSF015753">
    <property type="entry name" value="GST"/>
    <property type="match status" value="1"/>
</dbReference>
<dbReference type="STRING" id="74545.EU96_0803"/>
<feature type="site" description="Lowers pKa of active site Cys" evidence="3">
    <location>
        <position position="287"/>
    </location>
</feature>
<protein>
    <submittedName>
        <fullName evidence="5">Glutathione S-transferase</fullName>
    </submittedName>
</protein>
<evidence type="ECO:0000313" key="6">
    <source>
        <dbReference type="Proteomes" id="UP000030445"/>
    </source>
</evidence>
<dbReference type="CDD" id="cd03190">
    <property type="entry name" value="GST_C_Omega_like"/>
    <property type="match status" value="1"/>
</dbReference>
<dbReference type="PROSITE" id="PS50405">
    <property type="entry name" value="GST_CTER"/>
    <property type="match status" value="1"/>
</dbReference>
<dbReference type="PANTHER" id="PTHR32419">
    <property type="entry name" value="GLUTATHIONYL-HYDROQUINONE REDUCTASE"/>
    <property type="match status" value="1"/>
</dbReference>
<dbReference type="OrthoDB" id="9769158at2"/>
<proteinExistence type="predicted"/>
<accession>A0A0A2AC49</accession>
<dbReference type="eggNOG" id="COG0435">
    <property type="taxonomic scope" value="Bacteria"/>
</dbReference>
<evidence type="ECO:0000256" key="3">
    <source>
        <dbReference type="PIRSR" id="PIRSR015753-3"/>
    </source>
</evidence>
<feature type="binding site" evidence="2">
    <location>
        <begin position="142"/>
        <end position="143"/>
    </location>
    <ligand>
        <name>glutathione</name>
        <dbReference type="ChEBI" id="CHEBI:57925"/>
    </ligand>
</feature>
<evidence type="ECO:0000313" key="5">
    <source>
        <dbReference type="EMBL" id="KGF97988.1"/>
    </source>
</evidence>
<dbReference type="PANTHER" id="PTHR32419:SF6">
    <property type="entry name" value="GLUTATHIONE S-TRANSFERASE OMEGA-LIKE 1-RELATED"/>
    <property type="match status" value="1"/>
</dbReference>
<dbReference type="InterPro" id="IPR010987">
    <property type="entry name" value="Glutathione-S-Trfase_C-like"/>
</dbReference>
<dbReference type="EMBL" id="JNAM01000007">
    <property type="protein sequence ID" value="KGF97988.1"/>
    <property type="molecule type" value="Genomic_DNA"/>
</dbReference>
<dbReference type="Pfam" id="PF13409">
    <property type="entry name" value="GST_N_2"/>
    <property type="match status" value="1"/>
</dbReference>
<feature type="domain" description="GST C-terminal" evidence="4">
    <location>
        <begin position="161"/>
        <end position="287"/>
    </location>
</feature>
<dbReference type="GO" id="GO:0004364">
    <property type="term" value="F:glutathione transferase activity"/>
    <property type="evidence" value="ECO:0007669"/>
    <property type="project" value="InterPro"/>
</dbReference>
<dbReference type="InterPro" id="IPR036282">
    <property type="entry name" value="Glutathione-S-Trfase_C_sf"/>
</dbReference>
<dbReference type="AlphaFoldDB" id="A0A0A2AC49"/>
<feature type="binding site" evidence="2">
    <location>
        <position position="96"/>
    </location>
    <ligand>
        <name>glutathione</name>
        <dbReference type="ChEBI" id="CHEBI:57925"/>
    </ligand>
</feature>
<evidence type="ECO:0000259" key="4">
    <source>
        <dbReference type="PROSITE" id="PS50405"/>
    </source>
</evidence>
<dbReference type="Proteomes" id="UP000030445">
    <property type="component" value="Unassembled WGS sequence"/>
</dbReference>
<feature type="active site" description="Proton donor/acceptor" evidence="1">
    <location>
        <position position="184"/>
    </location>
</feature>
<sequence length="314" mass="37111">MQNKYLIKASKKFWFWFWTQLMNGFAPSDIQGNYKRPTGITIDSKYDFSNENGQIYLLVGHSCPWCQRTLLVHEIKHLSKKVTVIFLKADVEHGEWIFNTKINGCIRLSDLYKKANKKIIFRATLPLLIRCVKDDVNILSNESWEIIRILNSIKSESKSQELNIKDCNKKFLDLIHNSINDGVYRCGFARTQSAYEKASKDLFAALKEIEDRMIHNKGGWVLGEELTYADIYLFPTLIRWELIYSKLFKCTEQELSNFEKIIEWRLKFFRLSNVYNTCFENEWKKDYYKALFPLNPNQLIPLLPSLKEIMRLKS</sequence>